<dbReference type="AlphaFoldDB" id="A0A1I0YPS6"/>
<evidence type="ECO:0000313" key="1">
    <source>
        <dbReference type="EMBL" id="SFB15202.1"/>
    </source>
</evidence>
<evidence type="ECO:0000313" key="2">
    <source>
        <dbReference type="Proteomes" id="UP000199604"/>
    </source>
</evidence>
<keyword evidence="2" id="KW-1185">Reference proteome</keyword>
<dbReference type="OrthoDB" id="714297at2"/>
<dbReference type="Proteomes" id="UP000199604">
    <property type="component" value="Unassembled WGS sequence"/>
</dbReference>
<dbReference type="RefSeq" id="WP_091476550.1">
    <property type="nucleotide sequence ID" value="NZ_FOJT01000004.1"/>
</dbReference>
<evidence type="ECO:0008006" key="3">
    <source>
        <dbReference type="Google" id="ProtNLM"/>
    </source>
</evidence>
<dbReference type="STRING" id="498292.SAMN05660845_1881"/>
<gene>
    <name evidence="1" type="ORF">SAMN05660845_1881</name>
</gene>
<dbReference type="PROSITE" id="PS51257">
    <property type="entry name" value="PROKAR_LIPOPROTEIN"/>
    <property type="match status" value="1"/>
</dbReference>
<sequence length="196" mass="22884">MRKIIYFTFILLFLSCKNDNSKLSEEILSKTFYDFDKVEYYKINLSISEIDKICSPPLPSKSIKDSIENSKKGEWNSFLKLYSPEKTDDVRFLKMFNEIKKTKILIESKYYDVLKSKILIEKKCDFDQDMIPSVAPLYTDVFIFSKNNKIIGIAKLNSMGNFSHVFVGTNMRTTCFGQNGEMNYLKKILNTKSFLK</sequence>
<organism evidence="1 2">
    <name type="scientific">Flavobacterium swingsii</name>
    <dbReference type="NCBI Taxonomy" id="498292"/>
    <lineage>
        <taxon>Bacteria</taxon>
        <taxon>Pseudomonadati</taxon>
        <taxon>Bacteroidota</taxon>
        <taxon>Flavobacteriia</taxon>
        <taxon>Flavobacteriales</taxon>
        <taxon>Flavobacteriaceae</taxon>
        <taxon>Flavobacterium</taxon>
    </lineage>
</organism>
<accession>A0A1I0YPS6</accession>
<reference evidence="2" key="1">
    <citation type="submission" date="2016-10" db="EMBL/GenBank/DDBJ databases">
        <authorList>
            <person name="Varghese N."/>
            <person name="Submissions S."/>
        </authorList>
    </citation>
    <scope>NUCLEOTIDE SEQUENCE [LARGE SCALE GENOMIC DNA]</scope>
    <source>
        <strain evidence="2">DSM 21789</strain>
    </source>
</reference>
<protein>
    <recommendedName>
        <fullName evidence="3">Lipoprotein</fullName>
    </recommendedName>
</protein>
<name>A0A1I0YPS6_9FLAO</name>
<dbReference type="EMBL" id="FOJT01000004">
    <property type="protein sequence ID" value="SFB15202.1"/>
    <property type="molecule type" value="Genomic_DNA"/>
</dbReference>
<proteinExistence type="predicted"/>